<dbReference type="PANTHER" id="PTHR30238">
    <property type="entry name" value="MEMBRANE BOUND PREDICTED REDOX MODULATOR"/>
    <property type="match status" value="1"/>
</dbReference>
<feature type="transmembrane region" description="Helical" evidence="5">
    <location>
        <begin position="237"/>
        <end position="257"/>
    </location>
</feature>
<feature type="transmembrane region" description="Helical" evidence="5">
    <location>
        <begin position="88"/>
        <end position="105"/>
    </location>
</feature>
<proteinExistence type="predicted"/>
<dbReference type="InterPro" id="IPR022369">
    <property type="entry name" value="Integral_membrane_TerC_rswitch"/>
</dbReference>
<dbReference type="OrthoDB" id="417520at2759"/>
<evidence type="ECO:0000256" key="4">
    <source>
        <dbReference type="ARBA" id="ARBA00023136"/>
    </source>
</evidence>
<feature type="transmembrane region" description="Helical" evidence="5">
    <location>
        <begin position="181"/>
        <end position="198"/>
    </location>
</feature>
<evidence type="ECO:0000313" key="6">
    <source>
        <dbReference type="EMBL" id="KAG5188512.1"/>
    </source>
</evidence>
<evidence type="ECO:0000256" key="5">
    <source>
        <dbReference type="SAM" id="Phobius"/>
    </source>
</evidence>
<keyword evidence="7" id="KW-1185">Reference proteome</keyword>
<dbReference type="PANTHER" id="PTHR30238:SF0">
    <property type="entry name" value="THYLAKOID MEMBRANE PROTEIN TERC, CHLOROPLASTIC"/>
    <property type="match status" value="1"/>
</dbReference>
<dbReference type="NCBIfam" id="TIGR03718">
    <property type="entry name" value="R_switched_Alx"/>
    <property type="match status" value="1"/>
</dbReference>
<dbReference type="AlphaFoldDB" id="A0A835ZA94"/>
<organism evidence="6 7">
    <name type="scientific">Tribonema minus</name>
    <dbReference type="NCBI Taxonomy" id="303371"/>
    <lineage>
        <taxon>Eukaryota</taxon>
        <taxon>Sar</taxon>
        <taxon>Stramenopiles</taxon>
        <taxon>Ochrophyta</taxon>
        <taxon>PX clade</taxon>
        <taxon>Xanthophyceae</taxon>
        <taxon>Tribonematales</taxon>
        <taxon>Tribonemataceae</taxon>
        <taxon>Tribonema</taxon>
    </lineage>
</organism>
<comment type="subcellular location">
    <subcellularLocation>
        <location evidence="1">Membrane</location>
        <topology evidence="1">Multi-pass membrane protein</topology>
    </subcellularLocation>
</comment>
<comment type="caution">
    <text evidence="6">The sequence shown here is derived from an EMBL/GenBank/DDBJ whole genome shotgun (WGS) entry which is preliminary data.</text>
</comment>
<accession>A0A835ZA94</accession>
<evidence type="ECO:0000313" key="7">
    <source>
        <dbReference type="Proteomes" id="UP000664859"/>
    </source>
</evidence>
<feature type="transmembrane region" description="Helical" evidence="5">
    <location>
        <begin position="59"/>
        <end position="82"/>
    </location>
</feature>
<feature type="transmembrane region" description="Helical" evidence="5">
    <location>
        <begin position="151"/>
        <end position="175"/>
    </location>
</feature>
<protein>
    <submittedName>
        <fullName evidence="6">Integral membrane protein TerC family-domain-containing protein</fullName>
    </submittedName>
</protein>
<evidence type="ECO:0000256" key="1">
    <source>
        <dbReference type="ARBA" id="ARBA00004141"/>
    </source>
</evidence>
<evidence type="ECO:0000256" key="2">
    <source>
        <dbReference type="ARBA" id="ARBA00022692"/>
    </source>
</evidence>
<dbReference type="GO" id="GO:0016020">
    <property type="term" value="C:membrane"/>
    <property type="evidence" value="ECO:0007669"/>
    <property type="project" value="UniProtKB-SubCell"/>
</dbReference>
<evidence type="ECO:0000256" key="3">
    <source>
        <dbReference type="ARBA" id="ARBA00022989"/>
    </source>
</evidence>
<reference evidence="6" key="1">
    <citation type="submission" date="2021-02" db="EMBL/GenBank/DDBJ databases">
        <title>First Annotated Genome of the Yellow-green Alga Tribonema minus.</title>
        <authorList>
            <person name="Mahan K.M."/>
        </authorList>
    </citation>
    <scope>NUCLEOTIDE SEQUENCE</scope>
    <source>
        <strain evidence="6">UTEX B ZZ1240</strain>
    </source>
</reference>
<dbReference type="Pfam" id="PF03741">
    <property type="entry name" value="TerC"/>
    <property type="match status" value="1"/>
</dbReference>
<keyword evidence="2 5" id="KW-0812">Transmembrane</keyword>
<keyword evidence="3 5" id="KW-1133">Transmembrane helix</keyword>
<dbReference type="Proteomes" id="UP000664859">
    <property type="component" value="Unassembled WGS sequence"/>
</dbReference>
<dbReference type="InterPro" id="IPR005496">
    <property type="entry name" value="Integral_membrane_TerC"/>
</dbReference>
<keyword evidence="4 5" id="KW-0472">Membrane</keyword>
<name>A0A835ZA94_9STRA</name>
<dbReference type="EMBL" id="JAFCMP010000068">
    <property type="protein sequence ID" value="KAG5188512.1"/>
    <property type="molecule type" value="Genomic_DNA"/>
</dbReference>
<gene>
    <name evidence="6" type="ORF">JKP88DRAFT_218156</name>
</gene>
<sequence>MLGSAVAFGLGTMAVKGRQSGLEFFAGYLVEQSLSVDNLFVFIMLFEYFKVPAAYQGRVLTWGIIGAVSMRAVMIVVGVAAIQRFRGVILAFAAILLASSVKLLTEKEDEDGDLSNNIVLRISKFFVRSTDKYEGEKFFTVVDGKKMATPLLLCLVCIELSDFVFAVDSIPAVLGVSKDTFIVYSSNVFAILALRSLYTLVSHAITDLPYLKPSVALVLGFVGLKMCAEYFHYEIGIGVSLSVVAVLLSGGVGASIWDNRRRARLGLSGRHKH</sequence>